<organism evidence="4 5">
    <name type="scientific">Hyaloscypha hepaticicola</name>
    <dbReference type="NCBI Taxonomy" id="2082293"/>
    <lineage>
        <taxon>Eukaryota</taxon>
        <taxon>Fungi</taxon>
        <taxon>Dikarya</taxon>
        <taxon>Ascomycota</taxon>
        <taxon>Pezizomycotina</taxon>
        <taxon>Leotiomycetes</taxon>
        <taxon>Helotiales</taxon>
        <taxon>Hyaloscyphaceae</taxon>
        <taxon>Hyaloscypha</taxon>
    </lineage>
</organism>
<dbReference type="EMBL" id="KZ613474">
    <property type="protein sequence ID" value="PMD23557.1"/>
    <property type="molecule type" value="Genomic_DNA"/>
</dbReference>
<protein>
    <submittedName>
        <fullName evidence="4">FAD/NAD(P)-binding domain-containing protein</fullName>
    </submittedName>
</protein>
<dbReference type="Pfam" id="PF13738">
    <property type="entry name" value="Pyr_redox_3"/>
    <property type="match status" value="1"/>
</dbReference>
<sequence length="577" mass="65315">MEHIKVAIIGAGWSGLTLAKTYTQVHPDIDLVVLEAADSVGGVWASHRFYPGLRTNSILGSYENPDFPMTVEKYGVKPGEHIPGTVVHRYMTEFAKKFDVWPRIRFGTKVEEIQQGSDKQWILTLTTFQSADGKETTQTKKITADKLVIATGVTGNPNMPNIPGADEFDAPLFHAKDFLEKKELLHTAKKVVVYGGSKSAWDAVYAYATSGTQVEWVIRESGGGPCWMSPILVTPLKRCLEYLVLTRLLSLFNPTFLGNNDGYDFWRRLLHGTAIGRWFVNKFWGTLEGDVVQLNGFDSDPEIKKLKPWFPAFWSGPSLSILNYPTDFFQYVKNGTVKVHYAAITHLTRHTVHLSTREALEVDALHCSTGWKHEPPIKVSPPSLTTRLGLPTDIDASRSEFTQRADAEILDKFPSLKDQPKVKAKRYAVDGESRKSPYRLYRYMVAPATVDSRNFAVAGAILSLGSVTNAQIQALWITAYLDGSLDLPKCSDEIEYSTELSTRFGHWRYPADYGDRHATLVFDTVPYFDELLRDLGLRFQRKGSWWRELLSDYRPADYRGIVDEWIELRRTTSRKEK</sequence>
<dbReference type="Proteomes" id="UP000235672">
    <property type="component" value="Unassembled WGS sequence"/>
</dbReference>
<keyword evidence="1" id="KW-0285">Flavoprotein</keyword>
<dbReference type="PIRSF" id="PIRSF000332">
    <property type="entry name" value="FMO"/>
    <property type="match status" value="1"/>
</dbReference>
<evidence type="ECO:0000256" key="1">
    <source>
        <dbReference type="ARBA" id="ARBA00022630"/>
    </source>
</evidence>
<proteinExistence type="predicted"/>
<dbReference type="SUPFAM" id="SSF51905">
    <property type="entry name" value="FAD/NAD(P)-binding domain"/>
    <property type="match status" value="2"/>
</dbReference>
<dbReference type="InterPro" id="IPR000960">
    <property type="entry name" value="Flavin_mOase"/>
</dbReference>
<dbReference type="STRING" id="1745343.A0A2J6QBC1"/>
<dbReference type="GO" id="GO:0050661">
    <property type="term" value="F:NADP binding"/>
    <property type="evidence" value="ECO:0007669"/>
    <property type="project" value="InterPro"/>
</dbReference>
<dbReference type="AlphaFoldDB" id="A0A2J6QBC1"/>
<dbReference type="GO" id="GO:0016491">
    <property type="term" value="F:oxidoreductase activity"/>
    <property type="evidence" value="ECO:0007669"/>
    <property type="project" value="UniProtKB-KW"/>
</dbReference>
<dbReference type="Gene3D" id="3.50.50.60">
    <property type="entry name" value="FAD/NAD(P)-binding domain"/>
    <property type="match status" value="1"/>
</dbReference>
<keyword evidence="5" id="KW-1185">Reference proteome</keyword>
<evidence type="ECO:0000256" key="3">
    <source>
        <dbReference type="ARBA" id="ARBA00023002"/>
    </source>
</evidence>
<gene>
    <name evidence="4" type="ORF">NA56DRAFT_700946</name>
</gene>
<dbReference type="PANTHER" id="PTHR23023">
    <property type="entry name" value="DIMETHYLANILINE MONOOXYGENASE"/>
    <property type="match status" value="1"/>
</dbReference>
<name>A0A2J6QBC1_9HELO</name>
<evidence type="ECO:0000256" key="2">
    <source>
        <dbReference type="ARBA" id="ARBA00022827"/>
    </source>
</evidence>
<dbReference type="InterPro" id="IPR050346">
    <property type="entry name" value="FMO-like"/>
</dbReference>
<dbReference type="OrthoDB" id="2915840at2759"/>
<keyword evidence="2" id="KW-0274">FAD</keyword>
<dbReference type="GO" id="GO:0050660">
    <property type="term" value="F:flavin adenine dinucleotide binding"/>
    <property type="evidence" value="ECO:0007669"/>
    <property type="project" value="InterPro"/>
</dbReference>
<accession>A0A2J6QBC1</accession>
<reference evidence="4 5" key="1">
    <citation type="submission" date="2016-05" db="EMBL/GenBank/DDBJ databases">
        <title>A degradative enzymes factory behind the ericoid mycorrhizal symbiosis.</title>
        <authorList>
            <consortium name="DOE Joint Genome Institute"/>
            <person name="Martino E."/>
            <person name="Morin E."/>
            <person name="Grelet G."/>
            <person name="Kuo A."/>
            <person name="Kohler A."/>
            <person name="Daghino S."/>
            <person name="Barry K."/>
            <person name="Choi C."/>
            <person name="Cichocki N."/>
            <person name="Clum A."/>
            <person name="Copeland A."/>
            <person name="Hainaut M."/>
            <person name="Haridas S."/>
            <person name="Labutti K."/>
            <person name="Lindquist E."/>
            <person name="Lipzen A."/>
            <person name="Khouja H.-R."/>
            <person name="Murat C."/>
            <person name="Ohm R."/>
            <person name="Olson A."/>
            <person name="Spatafora J."/>
            <person name="Veneault-Fourrey C."/>
            <person name="Henrissat B."/>
            <person name="Grigoriev I."/>
            <person name="Martin F."/>
            <person name="Perotto S."/>
        </authorList>
    </citation>
    <scope>NUCLEOTIDE SEQUENCE [LARGE SCALE GENOMIC DNA]</scope>
    <source>
        <strain evidence="4 5">UAMH 7357</strain>
    </source>
</reference>
<dbReference type="InterPro" id="IPR036188">
    <property type="entry name" value="FAD/NAD-bd_sf"/>
</dbReference>
<keyword evidence="3" id="KW-0560">Oxidoreductase</keyword>
<evidence type="ECO:0000313" key="5">
    <source>
        <dbReference type="Proteomes" id="UP000235672"/>
    </source>
</evidence>
<evidence type="ECO:0000313" key="4">
    <source>
        <dbReference type="EMBL" id="PMD23557.1"/>
    </source>
</evidence>